<dbReference type="InterPro" id="IPR003653">
    <property type="entry name" value="Peptidase_C48_C"/>
</dbReference>
<evidence type="ECO:0000256" key="1">
    <source>
        <dbReference type="ARBA" id="ARBA00005234"/>
    </source>
</evidence>
<dbReference type="AlphaFoldDB" id="V4LS99"/>
<sequence length="99" mass="11238">KQLNVKPYGIQYAQVKRGSNKAQCDCGVYALKYIECHARGLDLSLMHDDNINIARMKIACDLFDAANDPVFIDRMSSGIPRMQCIFNVRKKNSNIVKED</sequence>
<dbReference type="InterPro" id="IPR038765">
    <property type="entry name" value="Papain-like_cys_pep_sf"/>
</dbReference>
<evidence type="ECO:0000313" key="5">
    <source>
        <dbReference type="EMBL" id="ESQ46684.1"/>
    </source>
</evidence>
<organism evidence="5 6">
    <name type="scientific">Eutrema salsugineum</name>
    <name type="common">Saltwater cress</name>
    <name type="synonym">Sisymbrium salsugineum</name>
    <dbReference type="NCBI Taxonomy" id="72664"/>
    <lineage>
        <taxon>Eukaryota</taxon>
        <taxon>Viridiplantae</taxon>
        <taxon>Streptophyta</taxon>
        <taxon>Embryophyta</taxon>
        <taxon>Tracheophyta</taxon>
        <taxon>Spermatophyta</taxon>
        <taxon>Magnoliopsida</taxon>
        <taxon>eudicotyledons</taxon>
        <taxon>Gunneridae</taxon>
        <taxon>Pentapetalae</taxon>
        <taxon>rosids</taxon>
        <taxon>malvids</taxon>
        <taxon>Brassicales</taxon>
        <taxon>Brassicaceae</taxon>
        <taxon>Eutremeae</taxon>
        <taxon>Eutrema</taxon>
    </lineage>
</organism>
<proteinExistence type="inferred from homology"/>
<dbReference type="Gramene" id="ESQ46684">
    <property type="protein sequence ID" value="ESQ46684"/>
    <property type="gene ID" value="EUTSA_v10000658mg"/>
</dbReference>
<dbReference type="Gene3D" id="3.40.395.10">
    <property type="entry name" value="Adenoviral Proteinase, Chain A"/>
    <property type="match status" value="1"/>
</dbReference>
<gene>
    <name evidence="5" type="ORF">EUTSA_v10000658mg</name>
</gene>
<evidence type="ECO:0000313" key="6">
    <source>
        <dbReference type="Proteomes" id="UP000030689"/>
    </source>
</evidence>
<name>V4LS99_EUTSA</name>
<evidence type="ECO:0000256" key="2">
    <source>
        <dbReference type="ARBA" id="ARBA00022670"/>
    </source>
</evidence>
<dbReference type="Proteomes" id="UP000030689">
    <property type="component" value="Unassembled WGS sequence"/>
</dbReference>
<dbReference type="GO" id="GO:0008234">
    <property type="term" value="F:cysteine-type peptidase activity"/>
    <property type="evidence" value="ECO:0007669"/>
    <property type="project" value="InterPro"/>
</dbReference>
<protein>
    <recommendedName>
        <fullName evidence="4">Ubiquitin-like protease family profile domain-containing protein</fullName>
    </recommendedName>
</protein>
<dbReference type="KEGG" id="eus:EUTSA_v10000658mg"/>
<reference evidence="5 6" key="1">
    <citation type="journal article" date="2013" name="Front. Plant Sci.">
        <title>The Reference Genome of the Halophytic Plant Eutrema salsugineum.</title>
        <authorList>
            <person name="Yang R."/>
            <person name="Jarvis D.E."/>
            <person name="Chen H."/>
            <person name="Beilstein M.A."/>
            <person name="Grimwood J."/>
            <person name="Jenkins J."/>
            <person name="Shu S."/>
            <person name="Prochnik S."/>
            <person name="Xin M."/>
            <person name="Ma C."/>
            <person name="Schmutz J."/>
            <person name="Wing R.A."/>
            <person name="Mitchell-Olds T."/>
            <person name="Schumaker K.S."/>
            <person name="Wang X."/>
        </authorList>
    </citation>
    <scope>NUCLEOTIDE SEQUENCE [LARGE SCALE GENOMIC DNA]</scope>
</reference>
<keyword evidence="3" id="KW-0378">Hydrolase</keyword>
<dbReference type="EMBL" id="KI517426">
    <property type="protein sequence ID" value="ESQ46684.1"/>
    <property type="molecule type" value="Genomic_DNA"/>
</dbReference>
<dbReference type="Pfam" id="PF02902">
    <property type="entry name" value="Peptidase_C48"/>
    <property type="match status" value="1"/>
</dbReference>
<evidence type="ECO:0000256" key="3">
    <source>
        <dbReference type="ARBA" id="ARBA00022801"/>
    </source>
</evidence>
<keyword evidence="6" id="KW-1185">Reference proteome</keyword>
<feature type="non-terminal residue" evidence="5">
    <location>
        <position position="1"/>
    </location>
</feature>
<feature type="domain" description="Ubiquitin-like protease family profile" evidence="4">
    <location>
        <begin position="19"/>
        <end position="66"/>
    </location>
</feature>
<evidence type="ECO:0000259" key="4">
    <source>
        <dbReference type="Pfam" id="PF02902"/>
    </source>
</evidence>
<accession>V4LS99</accession>
<keyword evidence="2" id="KW-0645">Protease</keyword>
<dbReference type="GO" id="GO:0006508">
    <property type="term" value="P:proteolysis"/>
    <property type="evidence" value="ECO:0007669"/>
    <property type="project" value="UniProtKB-KW"/>
</dbReference>
<comment type="similarity">
    <text evidence="1">Belongs to the peptidase C48 family.</text>
</comment>
<dbReference type="SUPFAM" id="SSF54001">
    <property type="entry name" value="Cysteine proteinases"/>
    <property type="match status" value="1"/>
</dbReference>